<sequence length="211" mass="25526">MLQHMQNLNMMRQQKRKEQKAKLEFQILKTQLSASQTRANKIQQQLINPAQFQQLIYKQEDEHKIKDQFILKCKKELSELHDLVSKFFIDEIQFKEDLINKYKEEAEYIQKLYQNNYNISKSPQYTQTMPMQQKDVVQYTEDEKIVGVMRYIIEGTRQYEQLRINGNRLPSVSSARQFKSQYKQSIEFQNYIKQIKDKRPIDIINESEFLK</sequence>
<proteinExistence type="predicted"/>
<dbReference type="Proteomes" id="UP001642409">
    <property type="component" value="Unassembled WGS sequence"/>
</dbReference>
<reference evidence="2 3" key="2">
    <citation type="submission" date="2024-07" db="EMBL/GenBank/DDBJ databases">
        <authorList>
            <person name="Akdeniz Z."/>
        </authorList>
    </citation>
    <scope>NUCLEOTIDE SEQUENCE [LARGE SCALE GENOMIC DNA]</scope>
</reference>
<protein>
    <submittedName>
        <fullName evidence="2">Hypothetical_protein</fullName>
    </submittedName>
</protein>
<evidence type="ECO:0000313" key="2">
    <source>
        <dbReference type="EMBL" id="CAL6012451.1"/>
    </source>
</evidence>
<evidence type="ECO:0000313" key="3">
    <source>
        <dbReference type="Proteomes" id="UP001642409"/>
    </source>
</evidence>
<accession>A0AA86Q3Z0</accession>
<dbReference type="AlphaFoldDB" id="A0AA86Q3Z0"/>
<organism evidence="1">
    <name type="scientific">Hexamita inflata</name>
    <dbReference type="NCBI Taxonomy" id="28002"/>
    <lineage>
        <taxon>Eukaryota</taxon>
        <taxon>Metamonada</taxon>
        <taxon>Diplomonadida</taxon>
        <taxon>Hexamitidae</taxon>
        <taxon>Hexamitinae</taxon>
        <taxon>Hexamita</taxon>
    </lineage>
</organism>
<gene>
    <name evidence="2" type="ORF">HINF_LOCUS23311</name>
    <name evidence="1" type="ORF">HINF_LOCUS33247</name>
</gene>
<evidence type="ECO:0000313" key="1">
    <source>
        <dbReference type="EMBL" id="CAI9945602.1"/>
    </source>
</evidence>
<keyword evidence="3" id="KW-1185">Reference proteome</keyword>
<reference evidence="1" key="1">
    <citation type="submission" date="2023-06" db="EMBL/GenBank/DDBJ databases">
        <authorList>
            <person name="Kurt Z."/>
        </authorList>
    </citation>
    <scope>NUCLEOTIDE SEQUENCE</scope>
</reference>
<dbReference type="EMBL" id="CATOUU010000747">
    <property type="protein sequence ID" value="CAI9945602.1"/>
    <property type="molecule type" value="Genomic_DNA"/>
</dbReference>
<name>A0AA86Q3Z0_9EUKA</name>
<comment type="caution">
    <text evidence="1">The sequence shown here is derived from an EMBL/GenBank/DDBJ whole genome shotgun (WGS) entry which is preliminary data.</text>
</comment>
<dbReference type="EMBL" id="CAXDID020000066">
    <property type="protein sequence ID" value="CAL6012451.1"/>
    <property type="molecule type" value="Genomic_DNA"/>
</dbReference>